<dbReference type="GO" id="GO:0005737">
    <property type="term" value="C:cytoplasm"/>
    <property type="evidence" value="ECO:0007669"/>
    <property type="project" value="TreeGrafter"/>
</dbReference>
<keyword evidence="4" id="KW-0274">FAD</keyword>
<dbReference type="Gene3D" id="1.20.140.10">
    <property type="entry name" value="Butyryl-CoA Dehydrogenase, subunit A, domain 3"/>
    <property type="match status" value="1"/>
</dbReference>
<feature type="domain" description="Acyl-CoA dehydrogenase/oxidase N-terminal" evidence="7">
    <location>
        <begin position="22"/>
        <end position="122"/>
    </location>
</feature>
<accession>A0A4P9ZA96</accession>
<dbReference type="Gene3D" id="1.10.540.10">
    <property type="entry name" value="Acyl-CoA dehydrogenase/oxidase, N-terminal domain"/>
    <property type="match status" value="1"/>
</dbReference>
<dbReference type="Gene3D" id="2.40.110.10">
    <property type="entry name" value="Butyryl-CoA Dehydrogenase, subunit A, domain 2"/>
    <property type="match status" value="1"/>
</dbReference>
<evidence type="ECO:0000259" key="7">
    <source>
        <dbReference type="Pfam" id="PF02771"/>
    </source>
</evidence>
<protein>
    <submittedName>
        <fullName evidence="8">Uncharacterized protein</fullName>
    </submittedName>
</protein>
<dbReference type="InterPro" id="IPR046373">
    <property type="entry name" value="Acyl-CoA_Oxase/DH_mid-dom_sf"/>
</dbReference>
<dbReference type="InterPro" id="IPR036250">
    <property type="entry name" value="AcylCo_DH-like_C"/>
</dbReference>
<keyword evidence="9" id="KW-1185">Reference proteome</keyword>
<comment type="similarity">
    <text evidence="2">Belongs to the acyl-CoA dehydrogenase family.</text>
</comment>
<evidence type="ECO:0000256" key="4">
    <source>
        <dbReference type="ARBA" id="ARBA00022827"/>
    </source>
</evidence>
<evidence type="ECO:0000256" key="1">
    <source>
        <dbReference type="ARBA" id="ARBA00001974"/>
    </source>
</evidence>
<dbReference type="GO" id="GO:0050660">
    <property type="term" value="F:flavin adenine dinucleotide binding"/>
    <property type="evidence" value="ECO:0007669"/>
    <property type="project" value="InterPro"/>
</dbReference>
<evidence type="ECO:0000313" key="9">
    <source>
        <dbReference type="Proteomes" id="UP000268321"/>
    </source>
</evidence>
<evidence type="ECO:0000259" key="6">
    <source>
        <dbReference type="Pfam" id="PF00441"/>
    </source>
</evidence>
<dbReference type="Pfam" id="PF00441">
    <property type="entry name" value="Acyl-CoA_dh_1"/>
    <property type="match status" value="1"/>
</dbReference>
<dbReference type="EMBL" id="ML004478">
    <property type="protein sequence ID" value="RKP29663.1"/>
    <property type="molecule type" value="Genomic_DNA"/>
</dbReference>
<evidence type="ECO:0000256" key="2">
    <source>
        <dbReference type="ARBA" id="ARBA00009347"/>
    </source>
</evidence>
<feature type="domain" description="Acyl-CoA dehydrogenase/oxidase C-terminal" evidence="6">
    <location>
        <begin position="233"/>
        <end position="325"/>
    </location>
</feature>
<comment type="cofactor">
    <cofactor evidence="1">
        <name>FAD</name>
        <dbReference type="ChEBI" id="CHEBI:57692"/>
    </cofactor>
</comment>
<dbReference type="GO" id="GO:0033539">
    <property type="term" value="P:fatty acid beta-oxidation using acyl-CoA dehydrogenase"/>
    <property type="evidence" value="ECO:0007669"/>
    <property type="project" value="TreeGrafter"/>
</dbReference>
<dbReference type="PANTHER" id="PTHR48083">
    <property type="entry name" value="MEDIUM-CHAIN SPECIFIC ACYL-COA DEHYDROGENASE, MITOCHONDRIAL-RELATED"/>
    <property type="match status" value="1"/>
</dbReference>
<dbReference type="SUPFAM" id="SSF56645">
    <property type="entry name" value="Acyl-CoA dehydrogenase NM domain-like"/>
    <property type="match status" value="1"/>
</dbReference>
<dbReference type="InterPro" id="IPR013786">
    <property type="entry name" value="AcylCoA_DH/ox_N"/>
</dbReference>
<evidence type="ECO:0000256" key="5">
    <source>
        <dbReference type="ARBA" id="ARBA00023002"/>
    </source>
</evidence>
<dbReference type="InterPro" id="IPR037069">
    <property type="entry name" value="AcylCoA_DH/ox_N_sf"/>
</dbReference>
<reference evidence="9" key="1">
    <citation type="journal article" date="2018" name="Nat. Microbiol.">
        <title>Leveraging single-cell genomics to expand the fungal tree of life.</title>
        <authorList>
            <person name="Ahrendt S.R."/>
            <person name="Quandt C.A."/>
            <person name="Ciobanu D."/>
            <person name="Clum A."/>
            <person name="Salamov A."/>
            <person name="Andreopoulos B."/>
            <person name="Cheng J.F."/>
            <person name="Woyke T."/>
            <person name="Pelin A."/>
            <person name="Henrissat B."/>
            <person name="Reynolds N.K."/>
            <person name="Benny G.L."/>
            <person name="Smith M.E."/>
            <person name="James T.Y."/>
            <person name="Grigoriev I.V."/>
        </authorList>
    </citation>
    <scope>NUCLEOTIDE SEQUENCE [LARGE SCALE GENOMIC DNA]</scope>
    <source>
        <strain evidence="9">Baker2002</strain>
    </source>
</reference>
<dbReference type="InterPro" id="IPR009100">
    <property type="entry name" value="AcylCoA_DH/oxidase_NM_dom_sf"/>
</dbReference>
<keyword evidence="3" id="KW-0285">Flavoprotein</keyword>
<dbReference type="OrthoDB" id="434771at2759"/>
<dbReference type="InterPro" id="IPR009075">
    <property type="entry name" value="AcylCo_DH/oxidase_C"/>
</dbReference>
<dbReference type="AlphaFoldDB" id="A0A4P9ZA96"/>
<dbReference type="GO" id="GO:0003995">
    <property type="term" value="F:acyl-CoA dehydrogenase activity"/>
    <property type="evidence" value="ECO:0007669"/>
    <property type="project" value="TreeGrafter"/>
</dbReference>
<dbReference type="PANTHER" id="PTHR48083:SF13">
    <property type="entry name" value="ACYL-COA DEHYDROGENASE FAMILY MEMBER 11"/>
    <property type="match status" value="1"/>
</dbReference>
<evidence type="ECO:0000313" key="8">
    <source>
        <dbReference type="EMBL" id="RKP29663.1"/>
    </source>
</evidence>
<dbReference type="Pfam" id="PF02771">
    <property type="entry name" value="Acyl-CoA_dh_N"/>
    <property type="match status" value="1"/>
</dbReference>
<evidence type="ECO:0000256" key="3">
    <source>
        <dbReference type="ARBA" id="ARBA00022630"/>
    </source>
</evidence>
<proteinExistence type="inferred from homology"/>
<dbReference type="InterPro" id="IPR050741">
    <property type="entry name" value="Acyl-CoA_dehydrogenase"/>
</dbReference>
<sequence>MYPPIPAIFAEKISPAAAATFADCRAFVEDYCLPADSFFLQQISTDPERRWKEADAPSRGLWNMFLPRLYKEGAGFTNVEYGYMAEHLGRSVTAPDTGYMVILSRSGAPEQKCRWLAPLLDGTIFSAFLMTEKSTSSFNVLNISWFTSGAGDPNCAVCLVMCKPGSDDSKPYANHTVLFVDAIKALSSGRERLVRPLTVFGFDEAPYGHCEIVFGQYEMTDCRGDNAVLHTVGGGFEIIQSRLGPGRIHHSMRAIGVGEQALLTRELFQTAYAQFQIDLERCRLLVLNAAHTIDVRDTKATLREIAMAKIEVTRTVLRLLDWGIQMNDAVCFAGHTFGPHLARHAVHKFPEIEKYCEQHEQRRAEVARL</sequence>
<gene>
    <name evidence="8" type="ORF">METBISCDRAFT_28035</name>
</gene>
<name>A0A4P9ZA96_9ASCO</name>
<organism evidence="8 9">
    <name type="scientific">Metschnikowia bicuspidata</name>
    <dbReference type="NCBI Taxonomy" id="27322"/>
    <lineage>
        <taxon>Eukaryota</taxon>
        <taxon>Fungi</taxon>
        <taxon>Dikarya</taxon>
        <taxon>Ascomycota</taxon>
        <taxon>Saccharomycotina</taxon>
        <taxon>Pichiomycetes</taxon>
        <taxon>Metschnikowiaceae</taxon>
        <taxon>Metschnikowia</taxon>
    </lineage>
</organism>
<dbReference type="SUPFAM" id="SSF47203">
    <property type="entry name" value="Acyl-CoA dehydrogenase C-terminal domain-like"/>
    <property type="match status" value="1"/>
</dbReference>
<dbReference type="Proteomes" id="UP000268321">
    <property type="component" value="Unassembled WGS sequence"/>
</dbReference>
<keyword evidence="5" id="KW-0560">Oxidoreductase</keyword>